<reference evidence="1" key="2">
    <citation type="submission" date="2020-11" db="EMBL/GenBank/DDBJ databases">
        <authorList>
            <person name="McCartney M.A."/>
            <person name="Auch B."/>
            <person name="Kono T."/>
            <person name="Mallez S."/>
            <person name="Becker A."/>
            <person name="Gohl D.M."/>
            <person name="Silverstein K.A.T."/>
            <person name="Koren S."/>
            <person name="Bechman K.B."/>
            <person name="Herman A."/>
            <person name="Abrahante J.E."/>
            <person name="Garbe J."/>
        </authorList>
    </citation>
    <scope>NUCLEOTIDE SEQUENCE</scope>
    <source>
        <strain evidence="1">Duluth1</strain>
        <tissue evidence="1">Whole animal</tissue>
    </source>
</reference>
<evidence type="ECO:0000313" key="2">
    <source>
        <dbReference type="Proteomes" id="UP000828390"/>
    </source>
</evidence>
<evidence type="ECO:0000313" key="1">
    <source>
        <dbReference type="EMBL" id="KAH3874553.1"/>
    </source>
</evidence>
<name>A0A9D4MDE1_DREPO</name>
<dbReference type="AlphaFoldDB" id="A0A9D4MDE1"/>
<dbReference type="EMBL" id="JAIWYP010000002">
    <property type="protein sequence ID" value="KAH3874553.1"/>
    <property type="molecule type" value="Genomic_DNA"/>
</dbReference>
<reference evidence="1" key="1">
    <citation type="journal article" date="2019" name="bioRxiv">
        <title>The Genome of the Zebra Mussel, Dreissena polymorpha: A Resource for Invasive Species Research.</title>
        <authorList>
            <person name="McCartney M.A."/>
            <person name="Auch B."/>
            <person name="Kono T."/>
            <person name="Mallez S."/>
            <person name="Zhang Y."/>
            <person name="Obille A."/>
            <person name="Becker A."/>
            <person name="Abrahante J.E."/>
            <person name="Garbe J."/>
            <person name="Badalamenti J.P."/>
            <person name="Herman A."/>
            <person name="Mangelson H."/>
            <person name="Liachko I."/>
            <person name="Sullivan S."/>
            <person name="Sone E.D."/>
            <person name="Koren S."/>
            <person name="Silverstein K.A.T."/>
            <person name="Beckman K.B."/>
            <person name="Gohl D.M."/>
        </authorList>
    </citation>
    <scope>NUCLEOTIDE SEQUENCE</scope>
    <source>
        <strain evidence="1">Duluth1</strain>
        <tissue evidence="1">Whole animal</tissue>
    </source>
</reference>
<dbReference type="Proteomes" id="UP000828390">
    <property type="component" value="Unassembled WGS sequence"/>
</dbReference>
<organism evidence="1 2">
    <name type="scientific">Dreissena polymorpha</name>
    <name type="common">Zebra mussel</name>
    <name type="synonym">Mytilus polymorpha</name>
    <dbReference type="NCBI Taxonomy" id="45954"/>
    <lineage>
        <taxon>Eukaryota</taxon>
        <taxon>Metazoa</taxon>
        <taxon>Spiralia</taxon>
        <taxon>Lophotrochozoa</taxon>
        <taxon>Mollusca</taxon>
        <taxon>Bivalvia</taxon>
        <taxon>Autobranchia</taxon>
        <taxon>Heteroconchia</taxon>
        <taxon>Euheterodonta</taxon>
        <taxon>Imparidentia</taxon>
        <taxon>Neoheterodontei</taxon>
        <taxon>Myida</taxon>
        <taxon>Dreissenoidea</taxon>
        <taxon>Dreissenidae</taxon>
        <taxon>Dreissena</taxon>
    </lineage>
</organism>
<accession>A0A9D4MDE1</accession>
<proteinExistence type="predicted"/>
<sequence length="177" mass="19957">MNLLGYGPEIRHKRIEERNKSDMLFNAYQRVYVEPLFITAGSKAEGLTCRYENDTDLIFVMPNTLLLEDGVHESTIPDHINVLKMNMQSCSAGYCRPLLVRLAPSMPYALVNAFCYDGYGSFLLSSTYLVEQIENEARVSYLPYTVFNARAGPSLPWSHGAQKTDFVGAIRCNCLVI</sequence>
<gene>
    <name evidence="1" type="ORF">DPMN_037799</name>
</gene>
<protein>
    <submittedName>
        <fullName evidence="1">Uncharacterized protein</fullName>
    </submittedName>
</protein>
<keyword evidence="2" id="KW-1185">Reference proteome</keyword>
<comment type="caution">
    <text evidence="1">The sequence shown here is derived from an EMBL/GenBank/DDBJ whole genome shotgun (WGS) entry which is preliminary data.</text>
</comment>